<accession>A0A0D0DI33</accession>
<gene>
    <name evidence="1" type="ORF">PAXRUDRAFT_151533</name>
</gene>
<dbReference type="STRING" id="930991.A0A0D0DI33"/>
<proteinExistence type="predicted"/>
<dbReference type="Proteomes" id="UP000054538">
    <property type="component" value="Unassembled WGS sequence"/>
</dbReference>
<sequence>AVFIYDHITLEGVHIICIITWHIDDGLAGSNNQKFLDWIKKQIGDHFGISDLVFVTKYLDIETKHDHTLQQLWMHQHEYILYLLE</sequence>
<dbReference type="InParanoid" id="A0A0D0DI33"/>
<keyword evidence="2" id="KW-1185">Reference proteome</keyword>
<evidence type="ECO:0000313" key="2">
    <source>
        <dbReference type="Proteomes" id="UP000054538"/>
    </source>
</evidence>
<feature type="non-terminal residue" evidence="1">
    <location>
        <position position="1"/>
    </location>
</feature>
<reference evidence="1 2" key="1">
    <citation type="submission" date="2014-04" db="EMBL/GenBank/DDBJ databases">
        <authorList>
            <consortium name="DOE Joint Genome Institute"/>
            <person name="Kuo A."/>
            <person name="Kohler A."/>
            <person name="Jargeat P."/>
            <person name="Nagy L.G."/>
            <person name="Floudas D."/>
            <person name="Copeland A."/>
            <person name="Barry K.W."/>
            <person name="Cichocki N."/>
            <person name="Veneault-Fourrey C."/>
            <person name="LaButti K."/>
            <person name="Lindquist E.A."/>
            <person name="Lipzen A."/>
            <person name="Lundell T."/>
            <person name="Morin E."/>
            <person name="Murat C."/>
            <person name="Sun H."/>
            <person name="Tunlid A."/>
            <person name="Henrissat B."/>
            <person name="Grigoriev I.V."/>
            <person name="Hibbett D.S."/>
            <person name="Martin F."/>
            <person name="Nordberg H.P."/>
            <person name="Cantor M.N."/>
            <person name="Hua S.X."/>
        </authorList>
    </citation>
    <scope>NUCLEOTIDE SEQUENCE [LARGE SCALE GENOMIC DNA]</scope>
    <source>
        <strain evidence="1 2">Ve08.2h10</strain>
    </source>
</reference>
<name>A0A0D0DI33_9AGAM</name>
<organism evidence="1 2">
    <name type="scientific">Paxillus rubicundulus Ve08.2h10</name>
    <dbReference type="NCBI Taxonomy" id="930991"/>
    <lineage>
        <taxon>Eukaryota</taxon>
        <taxon>Fungi</taxon>
        <taxon>Dikarya</taxon>
        <taxon>Basidiomycota</taxon>
        <taxon>Agaricomycotina</taxon>
        <taxon>Agaricomycetes</taxon>
        <taxon>Agaricomycetidae</taxon>
        <taxon>Boletales</taxon>
        <taxon>Paxilineae</taxon>
        <taxon>Paxillaceae</taxon>
        <taxon>Paxillus</taxon>
    </lineage>
</organism>
<protein>
    <submittedName>
        <fullName evidence="1">Uncharacterized protein</fullName>
    </submittedName>
</protein>
<dbReference type="EMBL" id="KN825495">
    <property type="protein sequence ID" value="KIK90603.1"/>
    <property type="molecule type" value="Genomic_DNA"/>
</dbReference>
<reference evidence="2" key="2">
    <citation type="submission" date="2015-01" db="EMBL/GenBank/DDBJ databases">
        <title>Evolutionary Origins and Diversification of the Mycorrhizal Mutualists.</title>
        <authorList>
            <consortium name="DOE Joint Genome Institute"/>
            <consortium name="Mycorrhizal Genomics Consortium"/>
            <person name="Kohler A."/>
            <person name="Kuo A."/>
            <person name="Nagy L.G."/>
            <person name="Floudas D."/>
            <person name="Copeland A."/>
            <person name="Barry K.W."/>
            <person name="Cichocki N."/>
            <person name="Veneault-Fourrey C."/>
            <person name="LaButti K."/>
            <person name="Lindquist E.A."/>
            <person name="Lipzen A."/>
            <person name="Lundell T."/>
            <person name="Morin E."/>
            <person name="Murat C."/>
            <person name="Riley R."/>
            <person name="Ohm R."/>
            <person name="Sun H."/>
            <person name="Tunlid A."/>
            <person name="Henrissat B."/>
            <person name="Grigoriev I.V."/>
            <person name="Hibbett D.S."/>
            <person name="Martin F."/>
        </authorList>
    </citation>
    <scope>NUCLEOTIDE SEQUENCE [LARGE SCALE GENOMIC DNA]</scope>
    <source>
        <strain evidence="2">Ve08.2h10</strain>
    </source>
</reference>
<dbReference type="OrthoDB" id="2671057at2759"/>
<dbReference type="AlphaFoldDB" id="A0A0D0DI33"/>
<dbReference type="HOGENOM" id="CLU_176477_0_0_1"/>
<evidence type="ECO:0000313" key="1">
    <source>
        <dbReference type="EMBL" id="KIK90603.1"/>
    </source>
</evidence>